<dbReference type="EMBL" id="SOAU01000001">
    <property type="protein sequence ID" value="TDT17952.1"/>
    <property type="molecule type" value="Genomic_DNA"/>
</dbReference>
<proteinExistence type="predicted"/>
<evidence type="ECO:0000313" key="1">
    <source>
        <dbReference type="EMBL" id="TDT17952.1"/>
    </source>
</evidence>
<accession>A0A4R7I2W7</accession>
<name>A0A4R7I2W7_9ACTN</name>
<reference evidence="1 2" key="1">
    <citation type="submission" date="2019-03" db="EMBL/GenBank/DDBJ databases">
        <title>Sequencing the genomes of 1000 actinobacteria strains.</title>
        <authorList>
            <person name="Klenk H.-P."/>
        </authorList>
    </citation>
    <scope>NUCLEOTIDE SEQUENCE [LARGE SCALE GENOMIC DNA]</scope>
    <source>
        <strain evidence="1 2">DSM 18936</strain>
    </source>
</reference>
<organism evidence="1 2">
    <name type="scientific">Ilumatobacter fluminis</name>
    <dbReference type="NCBI Taxonomy" id="467091"/>
    <lineage>
        <taxon>Bacteria</taxon>
        <taxon>Bacillati</taxon>
        <taxon>Actinomycetota</taxon>
        <taxon>Acidimicrobiia</taxon>
        <taxon>Acidimicrobiales</taxon>
        <taxon>Ilumatobacteraceae</taxon>
        <taxon>Ilumatobacter</taxon>
    </lineage>
</organism>
<keyword evidence="2" id="KW-1185">Reference proteome</keyword>
<sequence length="93" mass="10041">MSTNATGETADAMSDIEKYLTTTELLDCQGRVQHTLTLMIDGRVKIRRASSTIIVEPSTGHIEPAGSIVPDHVLHAVGELAGQRVPALHRRPT</sequence>
<dbReference type="OrthoDB" id="9991314at2"/>
<evidence type="ECO:0000313" key="2">
    <source>
        <dbReference type="Proteomes" id="UP000294558"/>
    </source>
</evidence>
<dbReference type="AlphaFoldDB" id="A0A4R7I2W7"/>
<gene>
    <name evidence="1" type="ORF">BDK89_3565</name>
</gene>
<dbReference type="RefSeq" id="WP_133870201.1">
    <property type="nucleotide sequence ID" value="NZ_SOAU01000001.1"/>
</dbReference>
<protein>
    <submittedName>
        <fullName evidence="1">Uncharacterized protein</fullName>
    </submittedName>
</protein>
<dbReference type="Proteomes" id="UP000294558">
    <property type="component" value="Unassembled WGS sequence"/>
</dbReference>
<comment type="caution">
    <text evidence="1">The sequence shown here is derived from an EMBL/GenBank/DDBJ whole genome shotgun (WGS) entry which is preliminary data.</text>
</comment>